<sequence length="284" mass="31554">MPIGRGKGSLWVAGGWAFLFLAFFFFSFQSWARDSHRLLVVGSGDSEYLTVALGLEFQRLHPDIVVVVPPSIHTGGGIKAVMKGEAHLARISRPLLPHEKGKGIKYCFFAKTPVVFVVHPTVQGVTDLDRKTLVEIYHGKIRNWKELGGPDHKIYVVQREPGDSCRTVLERYVPDLGRVPEGVAYTAFSTPEALMVIEAHNYTIGYLPMAAARAGSVRVLALEGVAPTLENLAQSRYKYYVLLGVAYKEPLSHNAKLFMEFFSSDRAKKIMRDFGSLPIEGCSR</sequence>
<dbReference type="Pfam" id="PF12849">
    <property type="entry name" value="PBP_like_2"/>
    <property type="match status" value="1"/>
</dbReference>
<dbReference type="InterPro" id="IPR024370">
    <property type="entry name" value="PBP_domain"/>
</dbReference>
<name>A0A7C0Y5L6_9BACT</name>
<dbReference type="EMBL" id="DQWS01000087">
    <property type="protein sequence ID" value="HDD52875.1"/>
    <property type="molecule type" value="Genomic_DNA"/>
</dbReference>
<protein>
    <submittedName>
        <fullName evidence="3">Phosphate ABC transporter substrate-binding protein</fullName>
    </submittedName>
</protein>
<evidence type="ECO:0000313" key="3">
    <source>
        <dbReference type="EMBL" id="HDD52875.1"/>
    </source>
</evidence>
<dbReference type="InterPro" id="IPR050811">
    <property type="entry name" value="Phosphate_ABC_transporter"/>
</dbReference>
<reference evidence="3" key="1">
    <citation type="journal article" date="2020" name="mSystems">
        <title>Genome- and Community-Level Interaction Insights into Carbon Utilization and Element Cycling Functions of Hydrothermarchaeota in Hydrothermal Sediment.</title>
        <authorList>
            <person name="Zhou Z."/>
            <person name="Liu Y."/>
            <person name="Xu W."/>
            <person name="Pan J."/>
            <person name="Luo Z.H."/>
            <person name="Li M."/>
        </authorList>
    </citation>
    <scope>NUCLEOTIDE SEQUENCE [LARGE SCALE GENOMIC DNA]</scope>
    <source>
        <strain evidence="3">HyVt-115</strain>
    </source>
</reference>
<dbReference type="PANTHER" id="PTHR30570:SF1">
    <property type="entry name" value="PHOSPHATE-BINDING PROTEIN PSTS"/>
    <property type="match status" value="1"/>
</dbReference>
<dbReference type="AlphaFoldDB" id="A0A7C0Y5L6"/>
<comment type="caution">
    <text evidence="3">The sequence shown here is derived from an EMBL/GenBank/DDBJ whole genome shotgun (WGS) entry which is preliminary data.</text>
</comment>
<dbReference type="PANTHER" id="PTHR30570">
    <property type="entry name" value="PERIPLASMIC PHOSPHATE BINDING COMPONENT OF PHOSPHATE ABC TRANSPORTER"/>
    <property type="match status" value="1"/>
</dbReference>
<feature type="domain" description="PBP" evidence="2">
    <location>
        <begin position="40"/>
        <end position="265"/>
    </location>
</feature>
<evidence type="ECO:0000256" key="1">
    <source>
        <dbReference type="ARBA" id="ARBA00022729"/>
    </source>
</evidence>
<keyword evidence="1" id="KW-0732">Signal</keyword>
<organism evidence="3">
    <name type="scientific">Thermosulfidibacter takaii</name>
    <dbReference type="NCBI Taxonomy" id="412593"/>
    <lineage>
        <taxon>Bacteria</taxon>
        <taxon>Pseudomonadati</taxon>
        <taxon>Thermosulfidibacterota</taxon>
        <taxon>Thermosulfidibacteria</taxon>
        <taxon>Thermosulfidibacterales</taxon>
        <taxon>Thermosulfidibacteraceae</taxon>
    </lineage>
</organism>
<evidence type="ECO:0000259" key="2">
    <source>
        <dbReference type="Pfam" id="PF12849"/>
    </source>
</evidence>
<gene>
    <name evidence="3" type="ORF">ENF32_02245</name>
</gene>
<dbReference type="SUPFAM" id="SSF53850">
    <property type="entry name" value="Periplasmic binding protein-like II"/>
    <property type="match status" value="1"/>
</dbReference>
<dbReference type="Proteomes" id="UP000885690">
    <property type="component" value="Unassembled WGS sequence"/>
</dbReference>
<accession>A0A7C0Y5L6</accession>
<dbReference type="Gene3D" id="3.40.190.10">
    <property type="entry name" value="Periplasmic binding protein-like II"/>
    <property type="match status" value="2"/>
</dbReference>
<proteinExistence type="predicted"/>